<evidence type="ECO:0000313" key="2">
    <source>
        <dbReference type="Proteomes" id="UP001366166"/>
    </source>
</evidence>
<reference evidence="2" key="1">
    <citation type="journal article" date="2023" name="Arch. Microbiol.">
        <title>Desulfoferula mesophilus gen. nov. sp. nov., a mesophilic sulfate-reducing bacterium isolated from a brackish lake sediment.</title>
        <authorList>
            <person name="Watanabe T."/>
            <person name="Yabe T."/>
            <person name="Tsuji J.M."/>
            <person name="Fukui M."/>
        </authorList>
    </citation>
    <scope>NUCLEOTIDE SEQUENCE [LARGE SCALE GENOMIC DNA]</scope>
    <source>
        <strain evidence="2">12FAK</strain>
    </source>
</reference>
<dbReference type="KEGG" id="dmp:FAK_36580"/>
<keyword evidence="2" id="KW-1185">Reference proteome</keyword>
<dbReference type="EMBL" id="AP028679">
    <property type="protein sequence ID" value="BEQ16592.1"/>
    <property type="molecule type" value="Genomic_DNA"/>
</dbReference>
<proteinExistence type="predicted"/>
<protein>
    <submittedName>
        <fullName evidence="1">Uncharacterized protein</fullName>
    </submittedName>
</protein>
<evidence type="ECO:0000313" key="1">
    <source>
        <dbReference type="EMBL" id="BEQ16592.1"/>
    </source>
</evidence>
<dbReference type="AlphaFoldDB" id="A0AAU9F3R7"/>
<dbReference type="Proteomes" id="UP001366166">
    <property type="component" value="Chromosome"/>
</dbReference>
<accession>A0AAU9F3R7</accession>
<organism evidence="1 2">
    <name type="scientific">Desulfoferula mesophila</name>
    <dbReference type="NCBI Taxonomy" id="3058419"/>
    <lineage>
        <taxon>Bacteria</taxon>
        <taxon>Pseudomonadati</taxon>
        <taxon>Thermodesulfobacteriota</taxon>
        <taxon>Desulfarculia</taxon>
        <taxon>Desulfarculales</taxon>
        <taxon>Desulfarculaceae</taxon>
        <taxon>Desulfoferula</taxon>
    </lineage>
</organism>
<sequence length="168" mass="18209">MLALNDENEKKSVLLSALNGGKSMIGLMGKEEQARITMTYDPEQSTALILSDDENIAKALVSVTNGKPSVFLTQGDKKPAVAMLWGSNRGALLGFWNSHNEGKVALGLKDDKPILFAYRPDDTGLLFNIQRDGRPALGLLTEGRPEWSATGTVPQMPTLDGILDQVLR</sequence>
<gene>
    <name evidence="1" type="ORF">FAK_36580</name>
</gene>
<name>A0AAU9F3R7_9BACT</name>